<dbReference type="AlphaFoldDB" id="A0ABD1MWE4"/>
<evidence type="ECO:0000256" key="4">
    <source>
        <dbReference type="ARBA" id="ARBA00011738"/>
    </source>
</evidence>
<dbReference type="InterPro" id="IPR002933">
    <property type="entry name" value="Peptidase_M20"/>
</dbReference>
<dbReference type="Proteomes" id="UP001603857">
    <property type="component" value="Unassembled WGS sequence"/>
</dbReference>
<comment type="subcellular location">
    <subcellularLocation>
        <location evidence="2">Endoplasmic reticulum</location>
    </subcellularLocation>
</comment>
<dbReference type="SUPFAM" id="SSF53187">
    <property type="entry name" value="Zn-dependent exopeptidases"/>
    <property type="match status" value="1"/>
</dbReference>
<dbReference type="InterPro" id="IPR010158">
    <property type="entry name" value="Amidase_Cbmase"/>
</dbReference>
<organism evidence="14 15">
    <name type="scientific">Flemingia macrophylla</name>
    <dbReference type="NCBI Taxonomy" id="520843"/>
    <lineage>
        <taxon>Eukaryota</taxon>
        <taxon>Viridiplantae</taxon>
        <taxon>Streptophyta</taxon>
        <taxon>Embryophyta</taxon>
        <taxon>Tracheophyta</taxon>
        <taxon>Spermatophyta</taxon>
        <taxon>Magnoliopsida</taxon>
        <taxon>eudicotyledons</taxon>
        <taxon>Gunneridae</taxon>
        <taxon>Pentapetalae</taxon>
        <taxon>rosids</taxon>
        <taxon>fabids</taxon>
        <taxon>Fabales</taxon>
        <taxon>Fabaceae</taxon>
        <taxon>Papilionoideae</taxon>
        <taxon>50 kb inversion clade</taxon>
        <taxon>NPAAA clade</taxon>
        <taxon>indigoferoid/millettioid clade</taxon>
        <taxon>Phaseoleae</taxon>
        <taxon>Flemingia</taxon>
    </lineage>
</organism>
<evidence type="ECO:0000256" key="12">
    <source>
        <dbReference type="ARBA" id="ARBA00056793"/>
    </source>
</evidence>
<keyword evidence="5" id="KW-0659">Purine metabolism</keyword>
<evidence type="ECO:0000256" key="11">
    <source>
        <dbReference type="ARBA" id="ARBA00053003"/>
    </source>
</evidence>
<evidence type="ECO:0000313" key="14">
    <source>
        <dbReference type="EMBL" id="KAL2340150.1"/>
    </source>
</evidence>
<dbReference type="Gene3D" id="3.30.70.360">
    <property type="match status" value="1"/>
</dbReference>
<sequence>MELNNNKSYVPRIAAAKYGNGNGNGNGNAKAILTHKHLHLAQGVPLRVQHDRSCMSRAGSAATTHTSTTNPFYSLCFIFIRPLEIGKHCLASSAFATSAMSSITASFLLFCLLSSLSVLSGCALWASVGPVNELTSDSDEDSVCVVCIETGDLEKRDDLFPQILRDEAVARLYELGKVSDASGYLERTFLSPASMRAINLIRKWMEDAGLRTWVDQMGNVHGRVDGANANAEALLIGSHMDTVVDAGMFDGSLGIVSAISALKALHVNGKLQKLKRPVEVIAFSDEEGVRFQTTFLGSGAVAGILPATTLEISDKRDVTIKDFLMDNSIDITEERLLQLKYDPKSVWGYVEVHIEQGPVLEQVGFPLGVVKGIAGQTRLKVTVRGSQGHAGTVPMSMRQDPMAAAAEQIVALESLCKHPEEFLSYDGHCSDSTVKSLSTSLVCTVGEISTWPSASNVTYTVDIRAIDDLGREAVIYDLSKQIYQICDKRSVSCIIEHKHDAGAVICNSELSSQLKSAAYSALKKMEGDIQAEVPTLMSGAGHDAMAISHLTKIGMLFVRCRGGISHSPQEHVLDNDVWAAGLATLSFLENL</sequence>
<reference evidence="14 15" key="1">
    <citation type="submission" date="2024-08" db="EMBL/GenBank/DDBJ databases">
        <title>Insights into the chromosomal genome structure of Flemingia macrophylla.</title>
        <authorList>
            <person name="Ding Y."/>
            <person name="Zhao Y."/>
            <person name="Bi W."/>
            <person name="Wu M."/>
            <person name="Zhao G."/>
            <person name="Gong Y."/>
            <person name="Li W."/>
            <person name="Zhang P."/>
        </authorList>
    </citation>
    <scope>NUCLEOTIDE SEQUENCE [LARGE SCALE GENOMIC DNA]</scope>
    <source>
        <strain evidence="14">DYQJB</strain>
        <tissue evidence="14">Leaf</tissue>
    </source>
</reference>
<comment type="subunit">
    <text evidence="4">Homodimer.</text>
</comment>
<comment type="cofactor">
    <cofactor evidence="1">
        <name>Mn(2+)</name>
        <dbReference type="ChEBI" id="CHEBI:29035"/>
    </cofactor>
</comment>
<evidence type="ECO:0000256" key="2">
    <source>
        <dbReference type="ARBA" id="ARBA00004240"/>
    </source>
</evidence>
<dbReference type="CDD" id="cd03884">
    <property type="entry name" value="M20_bAS"/>
    <property type="match status" value="1"/>
</dbReference>
<dbReference type="Gene3D" id="3.40.630.10">
    <property type="entry name" value="Zn peptidases"/>
    <property type="match status" value="1"/>
</dbReference>
<evidence type="ECO:0000256" key="6">
    <source>
        <dbReference type="ARBA" id="ARBA00022723"/>
    </source>
</evidence>
<evidence type="ECO:0000313" key="15">
    <source>
        <dbReference type="Proteomes" id="UP001603857"/>
    </source>
</evidence>
<dbReference type="SUPFAM" id="SSF55031">
    <property type="entry name" value="Bacterial exopeptidase dimerisation domain"/>
    <property type="match status" value="1"/>
</dbReference>
<dbReference type="InterPro" id="IPR001261">
    <property type="entry name" value="ArgE/DapE_CS"/>
</dbReference>
<dbReference type="GO" id="GO:0005783">
    <property type="term" value="C:endoplasmic reticulum"/>
    <property type="evidence" value="ECO:0007669"/>
    <property type="project" value="UniProtKB-SubCell"/>
</dbReference>
<evidence type="ECO:0000256" key="13">
    <source>
        <dbReference type="ARBA" id="ARBA00066382"/>
    </source>
</evidence>
<evidence type="ECO:0000256" key="10">
    <source>
        <dbReference type="ARBA" id="ARBA00023211"/>
    </source>
</evidence>
<accession>A0ABD1MWE4</accession>
<evidence type="ECO:0000256" key="9">
    <source>
        <dbReference type="ARBA" id="ARBA00022824"/>
    </source>
</evidence>
<dbReference type="PANTHER" id="PTHR32494">
    <property type="entry name" value="ALLANTOATE DEIMINASE-RELATED"/>
    <property type="match status" value="1"/>
</dbReference>
<keyword evidence="9" id="KW-0256">Endoplasmic reticulum</keyword>
<dbReference type="NCBIfam" id="TIGR01879">
    <property type="entry name" value="hydantase"/>
    <property type="match status" value="1"/>
</dbReference>
<evidence type="ECO:0000256" key="7">
    <source>
        <dbReference type="ARBA" id="ARBA00022729"/>
    </source>
</evidence>
<keyword evidence="10" id="KW-0464">Manganese</keyword>
<comment type="catalytic activity">
    <reaction evidence="11">
        <text>allantoate + H2O + 2 H(+) = (S)-2-ureidoglycine + NH4(+) + CO2</text>
        <dbReference type="Rhea" id="RHEA:27485"/>
        <dbReference type="ChEBI" id="CHEBI:15377"/>
        <dbReference type="ChEBI" id="CHEBI:15378"/>
        <dbReference type="ChEBI" id="CHEBI:16526"/>
        <dbReference type="ChEBI" id="CHEBI:17536"/>
        <dbReference type="ChEBI" id="CHEBI:28938"/>
        <dbReference type="ChEBI" id="CHEBI:59947"/>
        <dbReference type="EC" id="3.5.3.9"/>
    </reaction>
</comment>
<evidence type="ECO:0000256" key="1">
    <source>
        <dbReference type="ARBA" id="ARBA00001936"/>
    </source>
</evidence>
<protein>
    <recommendedName>
        <fullName evidence="13">allantoate deiminase</fullName>
        <ecNumber evidence="13">3.5.3.9</ecNumber>
    </recommendedName>
</protein>
<comment type="similarity">
    <text evidence="3">Belongs to the peptidase M20A family.</text>
</comment>
<comment type="caution">
    <text evidence="14">The sequence shown here is derived from an EMBL/GenBank/DDBJ whole genome shotgun (WGS) entry which is preliminary data.</text>
</comment>
<dbReference type="GO" id="GO:0047652">
    <property type="term" value="F:allantoate deiminase activity"/>
    <property type="evidence" value="ECO:0007669"/>
    <property type="project" value="UniProtKB-EC"/>
</dbReference>
<evidence type="ECO:0000256" key="5">
    <source>
        <dbReference type="ARBA" id="ARBA00022631"/>
    </source>
</evidence>
<comment type="function">
    <text evidence="12">Involved in the catabolism of purine nucleotides. Can use allantoate as substrate. The sequential activity of AAH, UGLYAH and UAH allows a complete purine breakdown without the intermediate generation of urea.</text>
</comment>
<keyword evidence="7" id="KW-0732">Signal</keyword>
<proteinExistence type="inferred from homology"/>
<keyword evidence="6" id="KW-0479">Metal-binding</keyword>
<evidence type="ECO:0000256" key="8">
    <source>
        <dbReference type="ARBA" id="ARBA00022801"/>
    </source>
</evidence>
<dbReference type="FunFam" id="3.30.70.360:FF:000019">
    <property type="entry name" value="Allantoate deiminase"/>
    <property type="match status" value="1"/>
</dbReference>
<dbReference type="PROSITE" id="PS00758">
    <property type="entry name" value="ARGE_DAPE_CPG2_1"/>
    <property type="match status" value="1"/>
</dbReference>
<dbReference type="PANTHER" id="PTHR32494:SF19">
    <property type="entry name" value="ALLANTOATE DEIMINASE-RELATED"/>
    <property type="match status" value="1"/>
</dbReference>
<dbReference type="EC" id="3.5.3.9" evidence="13"/>
<keyword evidence="15" id="KW-1185">Reference proteome</keyword>
<dbReference type="Pfam" id="PF01546">
    <property type="entry name" value="Peptidase_M20"/>
    <property type="match status" value="1"/>
</dbReference>
<dbReference type="GO" id="GO:0006144">
    <property type="term" value="P:purine nucleobase metabolic process"/>
    <property type="evidence" value="ECO:0007669"/>
    <property type="project" value="UniProtKB-KW"/>
</dbReference>
<dbReference type="GO" id="GO:0046872">
    <property type="term" value="F:metal ion binding"/>
    <property type="evidence" value="ECO:0007669"/>
    <property type="project" value="UniProtKB-KW"/>
</dbReference>
<name>A0ABD1MWE4_9FABA</name>
<dbReference type="InterPro" id="IPR036264">
    <property type="entry name" value="Bact_exopeptidase_dim_dom"/>
</dbReference>
<dbReference type="EMBL" id="JBGMDY010000003">
    <property type="protein sequence ID" value="KAL2340150.1"/>
    <property type="molecule type" value="Genomic_DNA"/>
</dbReference>
<gene>
    <name evidence="14" type="ORF">Fmac_008090</name>
</gene>
<keyword evidence="8" id="KW-0378">Hydrolase</keyword>
<evidence type="ECO:0000256" key="3">
    <source>
        <dbReference type="ARBA" id="ARBA00006247"/>
    </source>
</evidence>